<dbReference type="InterPro" id="IPR018060">
    <property type="entry name" value="HTH_AraC"/>
</dbReference>
<comment type="caution">
    <text evidence="5">The sequence shown here is derived from an EMBL/GenBank/DDBJ whole genome shotgun (WGS) entry which is preliminary data.</text>
</comment>
<evidence type="ECO:0000256" key="2">
    <source>
        <dbReference type="ARBA" id="ARBA00023125"/>
    </source>
</evidence>
<dbReference type="Pfam" id="PF12625">
    <property type="entry name" value="Arabinose_bd"/>
    <property type="match status" value="1"/>
</dbReference>
<sequence>MGTLPSRGVSVQPLIRAATLDGYLELATALGLDGPALLAQVGLALADLQDPTSWLPAKRAVRLLDLSAKLSARPDFAVLLGDRRRLATLGPISIAVREEPDLRHVLQVLTDHVVTYNEALRMHLDESEGTATVRLWLELGVPAPLWQATTFAVAALNGVIRAGADDAWRPLGAHFPYSAPADVSAYRNAFGPGVHFDQPFAGLTLRTRDLANPNRLSDPLLRPYARQFLETAVARRGPSVTTRVTELVELLLISGHCSLTAVAKALQVDPRTLRRHLAAEGTTFTAIVDDTRAAMAERHLGSGGQPLTEIAYLLGFDTPAAFSRWFKHRFGMTARDWRKVSRG</sequence>
<dbReference type="SMART" id="SM00342">
    <property type="entry name" value="HTH_ARAC"/>
    <property type="match status" value="1"/>
</dbReference>
<gene>
    <name evidence="5" type="ORF">GCM10009817_25610</name>
</gene>
<dbReference type="InterPro" id="IPR018062">
    <property type="entry name" value="HTH_AraC-typ_CS"/>
</dbReference>
<dbReference type="RefSeq" id="WP_344062920.1">
    <property type="nucleotide sequence ID" value="NZ_BAAAPU010000007.1"/>
</dbReference>
<dbReference type="PROSITE" id="PS01124">
    <property type="entry name" value="HTH_ARAC_FAMILY_2"/>
    <property type="match status" value="1"/>
</dbReference>
<dbReference type="InterPro" id="IPR009057">
    <property type="entry name" value="Homeodomain-like_sf"/>
</dbReference>
<protein>
    <submittedName>
        <fullName evidence="5">AraC family transcriptional regulator</fullName>
    </submittedName>
</protein>
<keyword evidence="2" id="KW-0238">DNA-binding</keyword>
<dbReference type="SUPFAM" id="SSF46689">
    <property type="entry name" value="Homeodomain-like"/>
    <property type="match status" value="1"/>
</dbReference>
<organism evidence="5 6">
    <name type="scientific">Terrabacter lapilli</name>
    <dbReference type="NCBI Taxonomy" id="436231"/>
    <lineage>
        <taxon>Bacteria</taxon>
        <taxon>Bacillati</taxon>
        <taxon>Actinomycetota</taxon>
        <taxon>Actinomycetes</taxon>
        <taxon>Micrococcales</taxon>
        <taxon>Intrasporangiaceae</taxon>
        <taxon>Terrabacter</taxon>
    </lineage>
</organism>
<evidence type="ECO:0000259" key="4">
    <source>
        <dbReference type="PROSITE" id="PS01124"/>
    </source>
</evidence>
<keyword evidence="3" id="KW-0804">Transcription</keyword>
<evidence type="ECO:0000256" key="1">
    <source>
        <dbReference type="ARBA" id="ARBA00023015"/>
    </source>
</evidence>
<dbReference type="Pfam" id="PF12833">
    <property type="entry name" value="HTH_18"/>
    <property type="match status" value="1"/>
</dbReference>
<evidence type="ECO:0000313" key="6">
    <source>
        <dbReference type="Proteomes" id="UP001500013"/>
    </source>
</evidence>
<keyword evidence="1" id="KW-0805">Transcription regulation</keyword>
<dbReference type="Gene3D" id="1.10.10.60">
    <property type="entry name" value="Homeodomain-like"/>
    <property type="match status" value="1"/>
</dbReference>
<evidence type="ECO:0000313" key="5">
    <source>
        <dbReference type="EMBL" id="GAA1983100.1"/>
    </source>
</evidence>
<dbReference type="PANTHER" id="PTHR47894">
    <property type="entry name" value="HTH-TYPE TRANSCRIPTIONAL REGULATOR GADX"/>
    <property type="match status" value="1"/>
</dbReference>
<evidence type="ECO:0000256" key="3">
    <source>
        <dbReference type="ARBA" id="ARBA00023163"/>
    </source>
</evidence>
<name>A0ABN2SA41_9MICO</name>
<keyword evidence="6" id="KW-1185">Reference proteome</keyword>
<dbReference type="PROSITE" id="PS00041">
    <property type="entry name" value="HTH_ARAC_FAMILY_1"/>
    <property type="match status" value="1"/>
</dbReference>
<proteinExistence type="predicted"/>
<dbReference type="InterPro" id="IPR032687">
    <property type="entry name" value="AraC-type_N"/>
</dbReference>
<accession>A0ABN2SA41</accession>
<dbReference type="PANTHER" id="PTHR47894:SF4">
    <property type="entry name" value="HTH-TYPE TRANSCRIPTIONAL REGULATOR GADX"/>
    <property type="match status" value="1"/>
</dbReference>
<feature type="domain" description="HTH araC/xylS-type" evidence="4">
    <location>
        <begin position="242"/>
        <end position="340"/>
    </location>
</feature>
<reference evidence="5 6" key="1">
    <citation type="journal article" date="2019" name="Int. J. Syst. Evol. Microbiol.">
        <title>The Global Catalogue of Microorganisms (GCM) 10K type strain sequencing project: providing services to taxonomists for standard genome sequencing and annotation.</title>
        <authorList>
            <consortium name="The Broad Institute Genomics Platform"/>
            <consortium name="The Broad Institute Genome Sequencing Center for Infectious Disease"/>
            <person name="Wu L."/>
            <person name="Ma J."/>
        </authorList>
    </citation>
    <scope>NUCLEOTIDE SEQUENCE [LARGE SCALE GENOMIC DNA]</scope>
    <source>
        <strain evidence="5 6">JCM 15628</strain>
    </source>
</reference>
<dbReference type="Proteomes" id="UP001500013">
    <property type="component" value="Unassembled WGS sequence"/>
</dbReference>
<dbReference type="EMBL" id="BAAAPU010000007">
    <property type="protein sequence ID" value="GAA1983100.1"/>
    <property type="molecule type" value="Genomic_DNA"/>
</dbReference>